<dbReference type="EMBL" id="FNJD01000012">
    <property type="protein sequence ID" value="SDP25323.1"/>
    <property type="molecule type" value="Genomic_DNA"/>
</dbReference>
<sequence>MTNAYGLVAHKELTQFSTVASQTTTCSKYLYLGKDFRNSLAETAAFLCSMPWHQDYAARPSTSPRVSVVI</sequence>
<evidence type="ECO:0000313" key="2">
    <source>
        <dbReference type="Proteomes" id="UP000198646"/>
    </source>
</evidence>
<proteinExistence type="predicted"/>
<protein>
    <submittedName>
        <fullName evidence="1">Uncharacterized protein</fullName>
    </submittedName>
</protein>
<organism evidence="1 2">
    <name type="scientific">Sulfitobacter litoralis</name>
    <dbReference type="NCBI Taxonomy" id="335975"/>
    <lineage>
        <taxon>Bacteria</taxon>
        <taxon>Pseudomonadati</taxon>
        <taxon>Pseudomonadota</taxon>
        <taxon>Alphaproteobacteria</taxon>
        <taxon>Rhodobacterales</taxon>
        <taxon>Roseobacteraceae</taxon>
        <taxon>Sulfitobacter</taxon>
    </lineage>
</organism>
<comment type="caution">
    <text evidence="1">The sequence shown here is derived from an EMBL/GenBank/DDBJ whole genome shotgun (WGS) entry which is preliminary data.</text>
</comment>
<reference evidence="1 2" key="1">
    <citation type="submission" date="2016-10" db="EMBL/GenBank/DDBJ databases">
        <authorList>
            <person name="Varghese N."/>
            <person name="Submissions S."/>
        </authorList>
    </citation>
    <scope>NUCLEOTIDE SEQUENCE [LARGE SCALE GENOMIC DNA]</scope>
    <source>
        <strain evidence="1 2">DSM 17584</strain>
    </source>
</reference>
<gene>
    <name evidence="1" type="ORF">SAMN04488512_1122</name>
</gene>
<keyword evidence="2" id="KW-1185">Reference proteome</keyword>
<evidence type="ECO:0000313" key="1">
    <source>
        <dbReference type="EMBL" id="SDP25323.1"/>
    </source>
</evidence>
<accession>A0ABY0SHN7</accession>
<name>A0ABY0SHN7_9RHOB</name>
<dbReference type="Proteomes" id="UP000198646">
    <property type="component" value="Unassembled WGS sequence"/>
</dbReference>